<comment type="caution">
    <text evidence="1">The sequence shown here is derived from an EMBL/GenBank/DDBJ whole genome shotgun (WGS) entry which is preliminary data.</text>
</comment>
<keyword evidence="1" id="KW-0969">Cilium</keyword>
<sequence length="427" mass="45700">MIKALYTSITGMNAMQNALSITSNNIANSQTVGYKKQKAVFDDLLYNNTMGARGDENYAGTNPKSIGNGVKLSGITTDYATGPINMTNGKTEAAIEGNGFFVVGDSKGGSVQYTRKGTFNVSNENYVVNSEGQYVLAYPTKPGKQEIDFSSAPQPIKIPKDSAIPGSRTDHASLTGNIPRNIGEIQHQFEVYDEEGNKFTMSVDLKQVTDAQGKPVDGEYKYSVSVRNDAKNEKTFTNLVNNKDLKFNNLGELIQTDTAVVRDPVTNKITQGGKVTIPFGAGVELDLSGATNYPTEKTIKEKEVTGRPATIVEDCKISDGGYIMLTYKDGSSRAAGQLAVATFANEQGLMKIGNGNYVSTPSAGNPALGVSKQNGAGTVRGQAQEGSNVDLAVEFVDLMVYQKGFTGNTKVIKVADDVLNEVVNLIR</sequence>
<accession>A0ACC6A6T4</accession>
<keyword evidence="2" id="KW-1185">Reference proteome</keyword>
<proteinExistence type="predicted"/>
<dbReference type="Proteomes" id="UP001202289">
    <property type="component" value="Unassembled WGS sequence"/>
</dbReference>
<reference evidence="1" key="1">
    <citation type="submission" date="2022-05" db="EMBL/GenBank/DDBJ databases">
        <title>Comparative Genomics of Spacecraft Associated Microbes.</title>
        <authorList>
            <person name="Tran M.T."/>
            <person name="Wright A."/>
            <person name="Seuylemezian A."/>
            <person name="Eisen J."/>
            <person name="Coil D."/>
        </authorList>
    </citation>
    <scope>NUCLEOTIDE SEQUENCE</scope>
    <source>
        <strain evidence="1">FAIRING 10M-2.2</strain>
    </source>
</reference>
<organism evidence="1 2">
    <name type="scientific">Bacillus cytotoxicus</name>
    <dbReference type="NCBI Taxonomy" id="580165"/>
    <lineage>
        <taxon>Bacteria</taxon>
        <taxon>Bacillati</taxon>
        <taxon>Bacillota</taxon>
        <taxon>Bacilli</taxon>
        <taxon>Bacillales</taxon>
        <taxon>Bacillaceae</taxon>
        <taxon>Bacillus</taxon>
        <taxon>Bacillus cereus group</taxon>
    </lineage>
</organism>
<keyword evidence="1" id="KW-0966">Cell projection</keyword>
<keyword evidence="1" id="KW-0282">Flagellum</keyword>
<protein>
    <submittedName>
        <fullName evidence="1">Flagellar hook protein FlgE</fullName>
    </submittedName>
</protein>
<evidence type="ECO:0000313" key="1">
    <source>
        <dbReference type="EMBL" id="MCM3736619.1"/>
    </source>
</evidence>
<gene>
    <name evidence="1" type="primary">flgE</name>
    <name evidence="1" type="ORF">M3215_12485</name>
</gene>
<evidence type="ECO:0000313" key="2">
    <source>
        <dbReference type="Proteomes" id="UP001202289"/>
    </source>
</evidence>
<name>A0ACC6A6T4_9BACI</name>
<dbReference type="EMBL" id="JAMBOP010000013">
    <property type="protein sequence ID" value="MCM3736619.1"/>
    <property type="molecule type" value="Genomic_DNA"/>
</dbReference>